<evidence type="ECO:0000313" key="2">
    <source>
        <dbReference type="Proteomes" id="UP000831701"/>
    </source>
</evidence>
<organism evidence="1 2">
    <name type="scientific">Scortum barcoo</name>
    <name type="common">barcoo grunter</name>
    <dbReference type="NCBI Taxonomy" id="214431"/>
    <lineage>
        <taxon>Eukaryota</taxon>
        <taxon>Metazoa</taxon>
        <taxon>Chordata</taxon>
        <taxon>Craniata</taxon>
        <taxon>Vertebrata</taxon>
        <taxon>Euteleostomi</taxon>
        <taxon>Actinopterygii</taxon>
        <taxon>Neopterygii</taxon>
        <taxon>Teleostei</taxon>
        <taxon>Neoteleostei</taxon>
        <taxon>Acanthomorphata</taxon>
        <taxon>Eupercaria</taxon>
        <taxon>Centrarchiformes</taxon>
        <taxon>Terapontoidei</taxon>
        <taxon>Terapontidae</taxon>
        <taxon>Scortum</taxon>
    </lineage>
</organism>
<sequence>MKPSDISFAASNEIAGCSGADQSPAAVDGPSSGMRLGTRGARGAKSVGTEEPPAESRVGQPLLVNMVPACCFLAVGLLCSALGSELQQGGRPSAARRLRSEFGRDEELGRSLQESEVSKRSAGLNEQTCTALRGAESTLHNNTHSFTFKVRTMGSVSLAWVGDGSGVLLVLTTFQMPLYMMRFGQSNLYRSEDYGKTFKDVTHLINHTFIHSEFGIAISPDHSGKVMLTGDVSEVGGARLFRSQDFGMTFVSTDLPFEPLIQMLYNPKDCNVLLTLSITFDLWLSEDFGATWRKIHDSVCLVRWGPKNSIYFTTNYNGSCNDRGMLELRRTTDYGRSFKTIATRVYSFVLGGRFVFASIMTGTGTERMIHVSVDGGEVWNIAQLPTVNREQFYSILTANQDMIFMHVDDPGDSGAGTIYVSDDRGTVFSKSLERHLYTTSGSETDFTVVTSLRGVYMTSVLTEDGAVETVITFDQGAKWQTLRRPQNSHCDTETSTNRPNRCRLHIHASYSISMKMNVPLLPLSAPNAVGLILAHGSVGDTESALSPDLYVSDDGGYTWLLALKGPHHYAIVDSGGLLVAVEHTNSPVNQIKFSTDEGQCWHTYNFTSDPLYFSGMDSEPGSRSMNVSLWGYRNDFSKWVVVTIDFKKLLTRDCTEGDYMQWLGHSSDPSGSDDGCVLGYKETFLRLRKDSLCWNGRDYAITKKLSPCPCTVDDYHCDFGYYRPENSSECVEQEEMKGRPLEFCLNGTTEQLQTSGYRKVPGDQCEGGFQPDRKETDLRRMCTSSALYPNSLTGNSSTNTAVIVMVVIAILLTSAVTGVWLVKKYVCGGRFLVHRYSVMREHVEANKIEGVDDIDPHYMETGKAQYNEDSDQVQPKAPLLQILRVAGAQEEVFTLKEVMHYLGQYIMGKQLYDKQRQHIVHCQDDPLGELLEVESFSVKNPSPVYEMLKKYLVVLGCSDAAENLSVGRECVEGGVEDRGQMCGGVVKVGLEAGSDGPLLQTPSQRRPREPDDDSLEGLPRSACKRPKLDVTLDEWDLSGLPWWFLGNLRSNYSRRSNGSTDIHTNQEEDTAIVSDTTDDLWFLTEGESEQVSVEMKEAALEEGSGGEGEAPPEDDDGGGKEEKTDREMQEEPDEESQCLSDDTDTEISTQDAWQCTECRKYNTPLQRYCVRCWALRKNWYKDVPRLAHSLSVPDIPACSSLATHDEEDDSDTGIIDVPDCSRTVSDPVILPSHSTADRPLPMMGTGKDKAPWPSSFHREEQLSEGESQENLGMEVEEVRPEALLEPCKLCRVRPRNGNIIHGRTAHLLTCFPCARRLHKFQAPCPGCGKIIQKVIKIFIL</sequence>
<evidence type="ECO:0000313" key="1">
    <source>
        <dbReference type="EMBL" id="KAI3370259.1"/>
    </source>
</evidence>
<reference evidence="1" key="1">
    <citation type="submission" date="2022-04" db="EMBL/GenBank/DDBJ databases">
        <title>Jade perch genome.</title>
        <authorList>
            <person name="Chao B."/>
        </authorList>
    </citation>
    <scope>NUCLEOTIDE SEQUENCE</scope>
    <source>
        <strain evidence="1">CB-2022</strain>
    </source>
</reference>
<proteinExistence type="predicted"/>
<name>A0ACB8WR65_9TELE</name>
<dbReference type="Proteomes" id="UP000831701">
    <property type="component" value="Chromosome 7"/>
</dbReference>
<comment type="caution">
    <text evidence="1">The sequence shown here is derived from an EMBL/GenBank/DDBJ whole genome shotgun (WGS) entry which is preliminary data.</text>
</comment>
<dbReference type="EMBL" id="CM041537">
    <property type="protein sequence ID" value="KAI3370259.1"/>
    <property type="molecule type" value="Genomic_DNA"/>
</dbReference>
<accession>A0ACB8WR65</accession>
<protein>
    <submittedName>
        <fullName evidence="1">Uncharacterized protein</fullName>
    </submittedName>
</protein>
<gene>
    <name evidence="1" type="ORF">L3Q82_025036</name>
</gene>
<keyword evidence="2" id="KW-1185">Reference proteome</keyword>